<dbReference type="Pfam" id="PF09704">
    <property type="entry name" value="Cas_Cas5d"/>
    <property type="match status" value="1"/>
</dbReference>
<dbReference type="Gene3D" id="3.30.70.2660">
    <property type="match status" value="1"/>
</dbReference>
<dbReference type="AlphaFoldDB" id="A0A077MA52"/>
<gene>
    <name evidence="2" type="ORF">BN13_650014</name>
</gene>
<dbReference type="OrthoDB" id="3189549at2"/>
<dbReference type="EMBL" id="CAJC01000178">
    <property type="protein sequence ID" value="CCI54246.1"/>
    <property type="molecule type" value="Genomic_DNA"/>
</dbReference>
<comment type="caution">
    <text evidence="2">The sequence shown here is derived from an EMBL/GenBank/DDBJ whole genome shotgun (WGS) entry which is preliminary data.</text>
</comment>
<reference evidence="2 3" key="1">
    <citation type="journal article" date="2013" name="ISME J.">
        <title>A metabolic model for members of the genus Tetrasphaera involved in enhanced biological phosphorus removal.</title>
        <authorList>
            <person name="Kristiansen R."/>
            <person name="Nguyen H.T.T."/>
            <person name="Saunders A.M."/>
            <person name="Nielsen J.L."/>
            <person name="Wimmer R."/>
            <person name="Le V.Q."/>
            <person name="McIlroy S.J."/>
            <person name="Petrovski S."/>
            <person name="Seviour R.J."/>
            <person name="Calteau A."/>
            <person name="Nielsen K.L."/>
            <person name="Nielsen P.H."/>
        </authorList>
    </citation>
    <scope>NUCLEOTIDE SEQUENCE [LARGE SCALE GENOMIC DNA]</scope>
    <source>
        <strain evidence="2 3">Ben 74</strain>
    </source>
</reference>
<dbReference type="STRING" id="1193518.BN13_650014"/>
<accession>A0A077MA52</accession>
<evidence type="ECO:0000313" key="2">
    <source>
        <dbReference type="EMBL" id="CCI54246.1"/>
    </source>
</evidence>
<name>A0A077MA52_9MICO</name>
<evidence type="ECO:0000313" key="3">
    <source>
        <dbReference type="Proteomes" id="UP000035720"/>
    </source>
</evidence>
<keyword evidence="3" id="KW-1185">Reference proteome</keyword>
<proteinExistence type="predicted"/>
<dbReference type="Proteomes" id="UP000035720">
    <property type="component" value="Unassembled WGS sequence"/>
</dbReference>
<dbReference type="NCBIfam" id="TIGR01868">
    <property type="entry name" value="casD_Cas5e"/>
    <property type="match status" value="1"/>
</dbReference>
<evidence type="ECO:0000256" key="1">
    <source>
        <dbReference type="SAM" id="MobiDB-lite"/>
    </source>
</evidence>
<dbReference type="GO" id="GO:0043571">
    <property type="term" value="P:maintenance of CRISPR repeat elements"/>
    <property type="evidence" value="ECO:0007669"/>
    <property type="project" value="InterPro"/>
</dbReference>
<dbReference type="GO" id="GO:0051607">
    <property type="term" value="P:defense response to virus"/>
    <property type="evidence" value="ECO:0007669"/>
    <property type="project" value="InterPro"/>
</dbReference>
<organism evidence="2 3">
    <name type="scientific">Nostocoides jenkinsii Ben 74</name>
    <dbReference type="NCBI Taxonomy" id="1193518"/>
    <lineage>
        <taxon>Bacteria</taxon>
        <taxon>Bacillati</taxon>
        <taxon>Actinomycetota</taxon>
        <taxon>Actinomycetes</taxon>
        <taxon>Micrococcales</taxon>
        <taxon>Intrasporangiaceae</taxon>
        <taxon>Nostocoides</taxon>
    </lineage>
</organism>
<feature type="region of interest" description="Disordered" evidence="1">
    <location>
        <begin position="195"/>
        <end position="219"/>
    </location>
</feature>
<dbReference type="RefSeq" id="WP_048546727.1">
    <property type="nucleotide sequence ID" value="NZ_HF571038.1"/>
</dbReference>
<dbReference type="InterPro" id="IPR021124">
    <property type="entry name" value="CRISPR-assoc_prot_Cas5"/>
</dbReference>
<dbReference type="InterPro" id="IPR010147">
    <property type="entry name" value="CRISPR-assoc_prot_CasD"/>
</dbReference>
<sequence>MKVLLLRLAGPMQGWDVRQQPFIPGSRQRDIAASREDLMPTHSGVTGLLAAALGRERGQDMSDLGALRVLVRADQPGEKSAEFRMSRRLTKQGQVLPAPSLSVHLEDAIFLVGVTGNDALVEECASALLRPRWPLYLGRREFPPTWPILLGVKDGDLVDVVHAHPSLEAPWHAERHPHHVPEMWEVSRRLRGERDASVPVPSPPAEPDWFAAADSAADV</sequence>
<protein>
    <submittedName>
        <fullName evidence="2">Putative CRISPR system CASCADE complex protein CasD</fullName>
    </submittedName>
</protein>
<dbReference type="GO" id="GO:0003723">
    <property type="term" value="F:RNA binding"/>
    <property type="evidence" value="ECO:0007669"/>
    <property type="project" value="InterPro"/>
</dbReference>